<sequence length="91" mass="10173">MKLGADHPDTLTSMNNLASTYMAQWRWEDSMACPDFRRSSCHRKIPLDLSIATVDVCQVSQARSREGHAGSCNVERILSDKVLFDGKVGKM</sequence>
<organism evidence="1 2">
    <name type="scientific">Penicillium subrubescens</name>
    <dbReference type="NCBI Taxonomy" id="1316194"/>
    <lineage>
        <taxon>Eukaryota</taxon>
        <taxon>Fungi</taxon>
        <taxon>Dikarya</taxon>
        <taxon>Ascomycota</taxon>
        <taxon>Pezizomycotina</taxon>
        <taxon>Eurotiomycetes</taxon>
        <taxon>Eurotiomycetidae</taxon>
        <taxon>Eurotiales</taxon>
        <taxon>Aspergillaceae</taxon>
        <taxon>Penicillium</taxon>
    </lineage>
</organism>
<dbReference type="InterPro" id="IPR011990">
    <property type="entry name" value="TPR-like_helical_dom_sf"/>
</dbReference>
<reference evidence="1 2" key="1">
    <citation type="submission" date="2016-10" db="EMBL/GenBank/DDBJ databases">
        <title>Genome sequence of the ascomycete fungus Penicillium subrubescens.</title>
        <authorList>
            <person name="De Vries R.P."/>
            <person name="Peng M."/>
            <person name="Dilokpimol A."/>
            <person name="Hilden K."/>
            <person name="Makela M.R."/>
            <person name="Grigoriev I."/>
            <person name="Riley R."/>
            <person name="Granchi Z."/>
        </authorList>
    </citation>
    <scope>NUCLEOTIDE SEQUENCE [LARGE SCALE GENOMIC DNA]</scope>
    <source>
        <strain evidence="1 2">CBS 132785</strain>
    </source>
</reference>
<comment type="caution">
    <text evidence="1">The sequence shown here is derived from an EMBL/GenBank/DDBJ whole genome shotgun (WGS) entry which is preliminary data.</text>
</comment>
<protein>
    <submittedName>
        <fullName evidence="1">Uncharacterized protein</fullName>
    </submittedName>
</protein>
<proteinExistence type="predicted"/>
<dbReference type="Pfam" id="PF13374">
    <property type="entry name" value="TPR_10"/>
    <property type="match status" value="1"/>
</dbReference>
<dbReference type="AlphaFoldDB" id="A0A1Q5SP03"/>
<accession>A0A1Q5SP03</accession>
<dbReference type="EMBL" id="MNBE01000773">
    <property type="protein sequence ID" value="OKO89728.1"/>
    <property type="molecule type" value="Genomic_DNA"/>
</dbReference>
<keyword evidence="2" id="KW-1185">Reference proteome</keyword>
<evidence type="ECO:0000313" key="2">
    <source>
        <dbReference type="Proteomes" id="UP000186955"/>
    </source>
</evidence>
<dbReference type="Proteomes" id="UP000186955">
    <property type="component" value="Unassembled WGS sequence"/>
</dbReference>
<evidence type="ECO:0000313" key="1">
    <source>
        <dbReference type="EMBL" id="OKO89728.1"/>
    </source>
</evidence>
<gene>
    <name evidence="1" type="ORF">PENSUB_13794</name>
</gene>
<name>A0A1Q5SP03_9EURO</name>
<dbReference type="Gene3D" id="1.25.40.10">
    <property type="entry name" value="Tetratricopeptide repeat domain"/>
    <property type="match status" value="1"/>
</dbReference>